<dbReference type="OrthoDB" id="7596780at2"/>
<gene>
    <name evidence="2" type="ORF">FRF71_05815</name>
</gene>
<keyword evidence="3" id="KW-1185">Reference proteome</keyword>
<evidence type="ECO:0000313" key="2">
    <source>
        <dbReference type="EMBL" id="QEA15690.1"/>
    </source>
</evidence>
<dbReference type="InterPro" id="IPR016987">
    <property type="entry name" value="UCP023238"/>
</dbReference>
<feature type="chain" id="PRO_5022969627" evidence="1">
    <location>
        <begin position="23"/>
        <end position="177"/>
    </location>
</feature>
<organism evidence="2 3">
    <name type="scientific">Novosphingobium ginsenosidimutans</name>
    <dbReference type="NCBI Taxonomy" id="1176536"/>
    <lineage>
        <taxon>Bacteria</taxon>
        <taxon>Pseudomonadati</taxon>
        <taxon>Pseudomonadota</taxon>
        <taxon>Alphaproteobacteria</taxon>
        <taxon>Sphingomonadales</taxon>
        <taxon>Sphingomonadaceae</taxon>
        <taxon>Novosphingobium</taxon>
    </lineage>
</organism>
<feature type="signal peptide" evidence="1">
    <location>
        <begin position="1"/>
        <end position="22"/>
    </location>
</feature>
<dbReference type="PIRSF" id="PIRSF032038">
    <property type="entry name" value="UCP023238"/>
    <property type="match status" value="1"/>
</dbReference>
<dbReference type="RefSeq" id="WP_147089668.1">
    <property type="nucleotide sequence ID" value="NZ_BAABJD010000001.1"/>
</dbReference>
<evidence type="ECO:0000313" key="3">
    <source>
        <dbReference type="Proteomes" id="UP000321172"/>
    </source>
</evidence>
<reference evidence="2 3" key="1">
    <citation type="journal article" date="2013" name="J. Microbiol. Biotechnol.">
        <title>Novosphingobium ginsenosidimutans sp. nov., with the ability to convert ginsenoside.</title>
        <authorList>
            <person name="Kim J.K."/>
            <person name="He D."/>
            <person name="Liu Q.M."/>
            <person name="Park H.Y."/>
            <person name="Jung M.S."/>
            <person name="Yoon M.H."/>
            <person name="Kim S.C."/>
            <person name="Im W.T."/>
        </authorList>
    </citation>
    <scope>NUCLEOTIDE SEQUENCE [LARGE SCALE GENOMIC DNA]</scope>
    <source>
        <strain evidence="2 3">FW-6</strain>
    </source>
</reference>
<proteinExistence type="predicted"/>
<dbReference type="KEGG" id="ngf:FRF71_05815"/>
<name>A0A5B8S2U7_9SPHN</name>
<dbReference type="EMBL" id="CP042345">
    <property type="protein sequence ID" value="QEA15690.1"/>
    <property type="molecule type" value="Genomic_DNA"/>
</dbReference>
<sequence>MFRPTPTLAGLCLLVAALPAQAKDKPLDGPPPAVFQAVVDCKALSDPAARLACYDKAVSAMDAARTAKELVVTDRATVREAKRGLFGLSLPSIKLFGGGDNDDDEVKEIESKISAIRMASDGFPVFTLEDGARWKQTDGRNTFPKAGQKIRIRKASLGSYVASIDGQPGVRVIRQAN</sequence>
<keyword evidence="1" id="KW-0732">Signal</keyword>
<dbReference type="AlphaFoldDB" id="A0A5B8S2U7"/>
<evidence type="ECO:0000256" key="1">
    <source>
        <dbReference type="SAM" id="SignalP"/>
    </source>
</evidence>
<dbReference type="Proteomes" id="UP000321172">
    <property type="component" value="Chromosome"/>
</dbReference>
<protein>
    <submittedName>
        <fullName evidence="2">Uncharacterized protein</fullName>
    </submittedName>
</protein>
<accession>A0A5B8S2U7</accession>